<dbReference type="RefSeq" id="WP_256399005.1">
    <property type="nucleotide sequence ID" value="NZ_JANHJR010000001.1"/>
</dbReference>
<dbReference type="AlphaFoldDB" id="A0ABD6DGM8"/>
<dbReference type="SUPFAM" id="SSF53474">
    <property type="entry name" value="alpha/beta-Hydrolases"/>
    <property type="match status" value="1"/>
</dbReference>
<dbReference type="InterPro" id="IPR000073">
    <property type="entry name" value="AB_hydrolase_1"/>
</dbReference>
<proteinExistence type="predicted"/>
<evidence type="ECO:0000313" key="3">
    <source>
        <dbReference type="Proteomes" id="UP001597034"/>
    </source>
</evidence>
<dbReference type="PANTHER" id="PTHR43433">
    <property type="entry name" value="HYDROLASE, ALPHA/BETA FOLD FAMILY PROTEIN"/>
    <property type="match status" value="1"/>
</dbReference>
<reference evidence="2 3" key="1">
    <citation type="journal article" date="2019" name="Int. J. Syst. Evol. Microbiol.">
        <title>The Global Catalogue of Microorganisms (GCM) 10K type strain sequencing project: providing services to taxonomists for standard genome sequencing and annotation.</title>
        <authorList>
            <consortium name="The Broad Institute Genomics Platform"/>
            <consortium name="The Broad Institute Genome Sequencing Center for Infectious Disease"/>
            <person name="Wu L."/>
            <person name="Ma J."/>
        </authorList>
    </citation>
    <scope>NUCLEOTIDE SEQUENCE [LARGE SCALE GENOMIC DNA]</scope>
    <source>
        <strain evidence="2 3">CGMCC 1.10390</strain>
    </source>
</reference>
<gene>
    <name evidence="2" type="ORF">ACFSBL_07280</name>
</gene>
<comment type="caution">
    <text evidence="2">The sequence shown here is derived from an EMBL/GenBank/DDBJ whole genome shotgun (WGS) entry which is preliminary data.</text>
</comment>
<evidence type="ECO:0000259" key="1">
    <source>
        <dbReference type="Pfam" id="PF00561"/>
    </source>
</evidence>
<name>A0ABD6DGM8_9EURY</name>
<evidence type="ECO:0000313" key="2">
    <source>
        <dbReference type="EMBL" id="MFD1645480.1"/>
    </source>
</evidence>
<dbReference type="InterPro" id="IPR029058">
    <property type="entry name" value="AB_hydrolase_fold"/>
</dbReference>
<feature type="domain" description="AB hydrolase-1" evidence="1">
    <location>
        <begin position="62"/>
        <end position="255"/>
    </location>
</feature>
<dbReference type="Gene3D" id="3.40.50.1820">
    <property type="entry name" value="alpha/beta hydrolase"/>
    <property type="match status" value="1"/>
</dbReference>
<dbReference type="EMBL" id="JBHUDO010000002">
    <property type="protein sequence ID" value="MFD1645480.1"/>
    <property type="molecule type" value="Genomic_DNA"/>
</dbReference>
<dbReference type="InterPro" id="IPR050471">
    <property type="entry name" value="AB_hydrolase"/>
</dbReference>
<dbReference type="Proteomes" id="UP001597034">
    <property type="component" value="Unassembled WGS sequence"/>
</dbReference>
<dbReference type="Pfam" id="PF00561">
    <property type="entry name" value="Abhydrolase_1"/>
    <property type="match status" value="1"/>
</dbReference>
<organism evidence="2 3">
    <name type="scientific">Haloarchaeobius litoreus</name>
    <dbReference type="NCBI Taxonomy" id="755306"/>
    <lineage>
        <taxon>Archaea</taxon>
        <taxon>Methanobacteriati</taxon>
        <taxon>Methanobacteriota</taxon>
        <taxon>Stenosarchaea group</taxon>
        <taxon>Halobacteria</taxon>
        <taxon>Halobacteriales</taxon>
        <taxon>Halorubellaceae</taxon>
        <taxon>Haloarchaeobius</taxon>
    </lineage>
</organism>
<accession>A0ABD6DGM8</accession>
<protein>
    <submittedName>
        <fullName evidence="2">Alpha/beta fold hydrolase</fullName>
    </submittedName>
</protein>
<dbReference type="PANTHER" id="PTHR43433:SF5">
    <property type="entry name" value="AB HYDROLASE-1 DOMAIN-CONTAINING PROTEIN"/>
    <property type="match status" value="1"/>
</dbReference>
<keyword evidence="2" id="KW-0378">Hydrolase</keyword>
<keyword evidence="3" id="KW-1185">Reference proteome</keyword>
<sequence length="268" mass="28813">MLPVLASTGTAAGHPFVRVGDGPRTLLVVPGLNDPLHTVGDSWWYPRLMALYLRRYADTHTGYMVSRPHGLASGTTVSDLARGYERVLDALDVGSVDVLGLSMGGFVVQHLAADDDRVDRAVLGLSGTRLSESGAAVVRRWRDRAAAGHWGPIYRDAAGILAAGARARLLQAGSFVYDRLFEPVDPTDFLVSADACLAFDGRRVCERVTAPTLVVGADRDPFFDEGDYRAAADALPDGRLAMLRGTGHEAVVEHPAAFDGTVRRFLSR</sequence>
<dbReference type="GO" id="GO:0016787">
    <property type="term" value="F:hydrolase activity"/>
    <property type="evidence" value="ECO:0007669"/>
    <property type="project" value="UniProtKB-KW"/>
</dbReference>